<reference evidence="3 4" key="1">
    <citation type="submission" date="2021-06" db="EMBL/GenBank/DDBJ databases">
        <authorList>
            <person name="Palmer J.M."/>
        </authorList>
    </citation>
    <scope>NUCLEOTIDE SEQUENCE [LARGE SCALE GENOMIC DNA]</scope>
    <source>
        <strain evidence="3 4">XC_2019</strain>
        <tissue evidence="3">Muscle</tissue>
    </source>
</reference>
<keyword evidence="4" id="KW-1185">Reference proteome</keyword>
<accession>A0ABV0QP24</accession>
<evidence type="ECO:0000313" key="4">
    <source>
        <dbReference type="Proteomes" id="UP001434883"/>
    </source>
</evidence>
<protein>
    <submittedName>
        <fullName evidence="3">Uncharacterized protein</fullName>
    </submittedName>
</protein>
<dbReference type="Proteomes" id="UP001434883">
    <property type="component" value="Unassembled WGS sequence"/>
</dbReference>
<evidence type="ECO:0000313" key="3">
    <source>
        <dbReference type="EMBL" id="MEQ2197576.1"/>
    </source>
</evidence>
<organism evidence="3 4">
    <name type="scientific">Xenoophorus captivus</name>
    <dbReference type="NCBI Taxonomy" id="1517983"/>
    <lineage>
        <taxon>Eukaryota</taxon>
        <taxon>Metazoa</taxon>
        <taxon>Chordata</taxon>
        <taxon>Craniata</taxon>
        <taxon>Vertebrata</taxon>
        <taxon>Euteleostomi</taxon>
        <taxon>Actinopterygii</taxon>
        <taxon>Neopterygii</taxon>
        <taxon>Teleostei</taxon>
        <taxon>Neoteleostei</taxon>
        <taxon>Acanthomorphata</taxon>
        <taxon>Ovalentaria</taxon>
        <taxon>Atherinomorphae</taxon>
        <taxon>Cyprinodontiformes</taxon>
        <taxon>Goodeidae</taxon>
        <taxon>Xenoophorus</taxon>
    </lineage>
</organism>
<feature type="region of interest" description="Disordered" evidence="1">
    <location>
        <begin position="48"/>
        <end position="88"/>
    </location>
</feature>
<evidence type="ECO:0000256" key="2">
    <source>
        <dbReference type="SAM" id="SignalP"/>
    </source>
</evidence>
<feature type="signal peptide" evidence="2">
    <location>
        <begin position="1"/>
        <end position="19"/>
    </location>
</feature>
<sequence>GLSLMCCVVQTAVSNIAAAADIHNCPAVVVCLPARPMIATLPLRPTVNNGTVLPKKGSSTLPSPAGSGSRKDASPAINKRLGKETKPI</sequence>
<feature type="non-terminal residue" evidence="3">
    <location>
        <position position="1"/>
    </location>
</feature>
<keyword evidence="2" id="KW-0732">Signal</keyword>
<proteinExistence type="predicted"/>
<gene>
    <name evidence="3" type="ORF">XENOCAPTIV_000479</name>
</gene>
<comment type="caution">
    <text evidence="3">The sequence shown here is derived from an EMBL/GenBank/DDBJ whole genome shotgun (WGS) entry which is preliminary data.</text>
</comment>
<dbReference type="EMBL" id="JAHRIN010017847">
    <property type="protein sequence ID" value="MEQ2197576.1"/>
    <property type="molecule type" value="Genomic_DNA"/>
</dbReference>
<feature type="chain" id="PRO_5046828420" evidence="2">
    <location>
        <begin position="20"/>
        <end position="88"/>
    </location>
</feature>
<evidence type="ECO:0000256" key="1">
    <source>
        <dbReference type="SAM" id="MobiDB-lite"/>
    </source>
</evidence>
<feature type="compositionally biased region" description="Polar residues" evidence="1">
    <location>
        <begin position="48"/>
        <end position="62"/>
    </location>
</feature>
<name>A0ABV0QP24_9TELE</name>